<dbReference type="CDD" id="cd18809">
    <property type="entry name" value="SF1_C_RecD"/>
    <property type="match status" value="1"/>
</dbReference>
<name>A0A7W2F6I4_9BURK</name>
<evidence type="ECO:0000256" key="2">
    <source>
        <dbReference type="ARBA" id="ARBA00022840"/>
    </source>
</evidence>
<evidence type="ECO:0000259" key="4">
    <source>
        <dbReference type="Pfam" id="PF14490"/>
    </source>
</evidence>
<sequence>MSLTVNLRVQSIRSQNPYGRGGCIFVGTEIDQLGNVVDAKSYFVVKTTGAQLGEARVQPGQWWQVIGEVKEYRRNTNGFLITEKQIDAHDIALMQLSGEHIVSFIAESEEFEGIGMVKARRLWDTFGERLYSLLDSGDITELSTVLSPEMAEVAVAAWAQQGSTRTLQWLQGSGIDVRTGKKLLAFFGNEAEEKLAEDPYRLLSFSASWKSVDAFARARFQVAEDDPRRLQAAVEEALYRLFDGGDTVTPIPSLLKRVESVLGGSAHRSLIMSALETGLSNGSYVIGDNGNVHLLGAMLMERTVAKAIASRLSPAPLLSAARVNELVHDYEQAEGFDLNTEQKQAVHRAVENPFAVILGGAGVGKTTVLKAILKAYEMSGVAVHQVALSGRAAKRMTEATGLASSTLARFFKNADSLDFDGPAVVVVDEASMVDIVTMHRLCELLPDHVRILLVGDTSQLMPVGPGLVLHALARIPQIPVVELTQVKRYGGAIADAAAAIRAGRWPQLPDDGVSPISFLPAKVADIPDVVIALYESDREHTQILSARKGNADGVHSLNEVCQAKFTRQGPTLLVQNDEFDMDVSAGVHLGDPILCTKNLWDWGLQNGSLGTVVEIEKAPRLLSEQDGTELGHAIAWVLWDDGERRPITAEMLPDLELGYALTIHKSQGSQWKRIIVVLTGSRMLDRTLVYTAITRAQEQVIIVGDEAAAKAAVEAPPKAELRNVGLVSFLRQEIAANSEAALLRA</sequence>
<dbReference type="Gene3D" id="1.10.10.2220">
    <property type="match status" value="1"/>
</dbReference>
<gene>
    <name evidence="5" type="ORF">H3H39_03340</name>
</gene>
<dbReference type="GO" id="GO:0005524">
    <property type="term" value="F:ATP binding"/>
    <property type="evidence" value="ECO:0007669"/>
    <property type="project" value="UniProtKB-KW"/>
</dbReference>
<keyword evidence="1" id="KW-0547">Nucleotide-binding</keyword>
<feature type="domain" description="UvrD-like helicase C-terminal" evidence="3">
    <location>
        <begin position="658"/>
        <end position="703"/>
    </location>
</feature>
<dbReference type="RefSeq" id="WP_182151814.1">
    <property type="nucleotide sequence ID" value="NZ_JACEZU010000001.1"/>
</dbReference>
<dbReference type="GO" id="GO:0017116">
    <property type="term" value="F:single-stranded DNA helicase activity"/>
    <property type="evidence" value="ECO:0007669"/>
    <property type="project" value="TreeGrafter"/>
</dbReference>
<proteinExistence type="predicted"/>
<dbReference type="Pfam" id="PF14490">
    <property type="entry name" value="HHH_RecD2"/>
    <property type="match status" value="1"/>
</dbReference>
<dbReference type="CDD" id="cd17933">
    <property type="entry name" value="DEXSc_RecD-like"/>
    <property type="match status" value="1"/>
</dbReference>
<dbReference type="EMBL" id="JACEZU010000001">
    <property type="protein sequence ID" value="MBA5686083.1"/>
    <property type="molecule type" value="Genomic_DNA"/>
</dbReference>
<evidence type="ECO:0000256" key="1">
    <source>
        <dbReference type="ARBA" id="ARBA00022741"/>
    </source>
</evidence>
<dbReference type="Pfam" id="PF13538">
    <property type="entry name" value="UvrD_C_2"/>
    <property type="match status" value="1"/>
</dbReference>
<dbReference type="InterPro" id="IPR027417">
    <property type="entry name" value="P-loop_NTPase"/>
</dbReference>
<evidence type="ECO:0000313" key="5">
    <source>
        <dbReference type="EMBL" id="MBA5686083.1"/>
    </source>
</evidence>
<dbReference type="AlphaFoldDB" id="A0A7W2F6I4"/>
<keyword evidence="2" id="KW-0067">ATP-binding</keyword>
<dbReference type="Gene3D" id="2.30.30.940">
    <property type="match status" value="1"/>
</dbReference>
<dbReference type="Gene3D" id="3.40.50.300">
    <property type="entry name" value="P-loop containing nucleotide triphosphate hydrolases"/>
    <property type="match status" value="2"/>
</dbReference>
<feature type="domain" description="ATP-dependent RecD2 DNA helicase-like helix-hairpin-helix" evidence="4">
    <location>
        <begin position="160"/>
        <end position="247"/>
    </location>
</feature>
<accession>A0A7W2F6I4</accession>
<dbReference type="InterPro" id="IPR050534">
    <property type="entry name" value="Coronavir_polyprotein_1ab"/>
</dbReference>
<keyword evidence="6" id="KW-1185">Reference proteome</keyword>
<organism evidence="5 6">
    <name type="scientific">Rugamonas apoptosis</name>
    <dbReference type="NCBI Taxonomy" id="2758570"/>
    <lineage>
        <taxon>Bacteria</taxon>
        <taxon>Pseudomonadati</taxon>
        <taxon>Pseudomonadota</taxon>
        <taxon>Betaproteobacteria</taxon>
        <taxon>Burkholderiales</taxon>
        <taxon>Oxalobacteraceae</taxon>
        <taxon>Telluria group</taxon>
        <taxon>Rugamonas</taxon>
    </lineage>
</organism>
<dbReference type="Pfam" id="PF13604">
    <property type="entry name" value="AAA_30"/>
    <property type="match status" value="1"/>
</dbReference>
<reference evidence="5 6" key="1">
    <citation type="submission" date="2020-07" db="EMBL/GenBank/DDBJ databases">
        <title>Novel species isolated from subtropical streams in China.</title>
        <authorList>
            <person name="Lu H."/>
        </authorList>
    </citation>
    <scope>NUCLEOTIDE SEQUENCE [LARGE SCALE GENOMIC DNA]</scope>
    <source>
        <strain evidence="5 6">LX47W</strain>
    </source>
</reference>
<evidence type="ECO:0000259" key="3">
    <source>
        <dbReference type="Pfam" id="PF13538"/>
    </source>
</evidence>
<evidence type="ECO:0000313" key="6">
    <source>
        <dbReference type="Proteomes" id="UP000573499"/>
    </source>
</evidence>
<comment type="caution">
    <text evidence="5">The sequence shown here is derived from an EMBL/GenBank/DDBJ whole genome shotgun (WGS) entry which is preliminary data.</text>
</comment>
<dbReference type="PANTHER" id="PTHR43788">
    <property type="entry name" value="DNA2/NAM7 HELICASE FAMILY MEMBER"/>
    <property type="match status" value="1"/>
</dbReference>
<dbReference type="GO" id="GO:0006310">
    <property type="term" value="P:DNA recombination"/>
    <property type="evidence" value="ECO:0007669"/>
    <property type="project" value="TreeGrafter"/>
</dbReference>
<dbReference type="SUPFAM" id="SSF52540">
    <property type="entry name" value="P-loop containing nucleoside triphosphate hydrolases"/>
    <property type="match status" value="2"/>
</dbReference>
<dbReference type="GO" id="GO:0009338">
    <property type="term" value="C:exodeoxyribonuclease V complex"/>
    <property type="evidence" value="ECO:0007669"/>
    <property type="project" value="TreeGrafter"/>
</dbReference>
<dbReference type="Proteomes" id="UP000573499">
    <property type="component" value="Unassembled WGS sequence"/>
</dbReference>
<dbReference type="InterPro" id="IPR027785">
    <property type="entry name" value="UvrD-like_helicase_C"/>
</dbReference>
<dbReference type="PANTHER" id="PTHR43788:SF6">
    <property type="entry name" value="DNA HELICASE B"/>
    <property type="match status" value="1"/>
</dbReference>
<protein>
    <submittedName>
        <fullName evidence="5">AAA family ATPase</fullName>
    </submittedName>
</protein>
<dbReference type="InterPro" id="IPR029493">
    <property type="entry name" value="RecD2-like_HHH"/>
</dbReference>